<name>A0A4Z1B2Y9_9FLAO</name>
<dbReference type="EMBL" id="SRPE01000004">
    <property type="protein sequence ID" value="TGN27863.1"/>
    <property type="molecule type" value="Genomic_DNA"/>
</dbReference>
<sequence length="165" mass="19222">MKRSKFSKSIKIILAILLIGLAYSVFQYHSNHEKNVITEQILNETNIISGYNIVEAEDNIEFDSEYLKSFSLIDKPSVYVQLLFSNFKELVNYKSRNKFKNLNNKNQKTTFYYSVSEPILSSNSDLALIKITEHCEMLCGESSVYIFEKVNGKWKIKKKILIWIS</sequence>
<gene>
    <name evidence="1" type="ORF">E4J94_06525</name>
</gene>
<dbReference type="Proteomes" id="UP000297998">
    <property type="component" value="Unassembled WGS sequence"/>
</dbReference>
<protein>
    <submittedName>
        <fullName evidence="1">Uncharacterized protein</fullName>
    </submittedName>
</protein>
<evidence type="ECO:0000313" key="1">
    <source>
        <dbReference type="EMBL" id="TGN27863.1"/>
    </source>
</evidence>
<reference evidence="1 2" key="1">
    <citation type="submission" date="2019-03" db="EMBL/GenBank/DDBJ databases">
        <title>Empedobacter tilapiae sp. nov., isolated from an intestine of Nile tilapia Oreochromis niloticus.</title>
        <authorList>
            <person name="Kim Y.-O."/>
            <person name="Yoon J.-H."/>
        </authorList>
    </citation>
    <scope>NUCLEOTIDE SEQUENCE [LARGE SCALE GENOMIC DNA]</scope>
    <source>
        <strain evidence="1 2">MRS2</strain>
    </source>
</reference>
<evidence type="ECO:0000313" key="2">
    <source>
        <dbReference type="Proteomes" id="UP000297998"/>
    </source>
</evidence>
<proteinExistence type="predicted"/>
<comment type="caution">
    <text evidence="1">The sequence shown here is derived from an EMBL/GenBank/DDBJ whole genome shotgun (WGS) entry which is preliminary data.</text>
</comment>
<dbReference type="AlphaFoldDB" id="A0A4Z1B2Y9"/>
<accession>A0A4Z1B2Y9</accession>
<dbReference type="RefSeq" id="WP_135835051.1">
    <property type="nucleotide sequence ID" value="NZ_SRPE01000004.1"/>
</dbReference>
<organism evidence="1 2">
    <name type="scientific">Empedobacter tilapiae</name>
    <dbReference type="NCBI Taxonomy" id="2491114"/>
    <lineage>
        <taxon>Bacteria</taxon>
        <taxon>Pseudomonadati</taxon>
        <taxon>Bacteroidota</taxon>
        <taxon>Flavobacteriia</taxon>
        <taxon>Flavobacteriales</taxon>
        <taxon>Weeksellaceae</taxon>
        <taxon>Empedobacter</taxon>
    </lineage>
</organism>
<keyword evidence="2" id="KW-1185">Reference proteome</keyword>